<dbReference type="SUPFAM" id="SSF54373">
    <property type="entry name" value="FAD-linked reductases, C-terminal domain"/>
    <property type="match status" value="1"/>
</dbReference>
<dbReference type="Gene3D" id="3.50.50.60">
    <property type="entry name" value="FAD/NAD(P)-binding domain"/>
    <property type="match status" value="2"/>
</dbReference>
<keyword evidence="4" id="KW-1185">Reference proteome</keyword>
<accession>A0A7M7QIV6</accession>
<dbReference type="Pfam" id="PF01593">
    <property type="entry name" value="Amino_oxidase"/>
    <property type="match status" value="1"/>
</dbReference>
<dbReference type="InterPro" id="IPR050281">
    <property type="entry name" value="Flavin_monoamine_oxidase"/>
</dbReference>
<dbReference type="InParanoid" id="A0A7M7QIV6"/>
<dbReference type="KEGG" id="nvi:107980467"/>
<organism evidence="3 4">
    <name type="scientific">Nasonia vitripennis</name>
    <name type="common">Parasitic wasp</name>
    <dbReference type="NCBI Taxonomy" id="7425"/>
    <lineage>
        <taxon>Eukaryota</taxon>
        <taxon>Metazoa</taxon>
        <taxon>Ecdysozoa</taxon>
        <taxon>Arthropoda</taxon>
        <taxon>Hexapoda</taxon>
        <taxon>Insecta</taxon>
        <taxon>Pterygota</taxon>
        <taxon>Neoptera</taxon>
        <taxon>Endopterygota</taxon>
        <taxon>Hymenoptera</taxon>
        <taxon>Apocrita</taxon>
        <taxon>Proctotrupomorpha</taxon>
        <taxon>Chalcidoidea</taxon>
        <taxon>Pteromalidae</taxon>
        <taxon>Pteromalinae</taxon>
        <taxon>Nasonia</taxon>
    </lineage>
</organism>
<sequence>MKENMFMLHLVILMMICNNLATSSEVDKFTKKKEPKIIVVGAGSSGIAAASKLFENGFKNVTILEAESHYDISDTKDTRIIQYFIALPVCFVSLGNYSVDLGGQWVKGEEGNAVFKLAQPLDLIDKSDEPDYGLVQEYIDSLGNPLSEEVVKNISDFSSNYIYETDFFNGSVFDERFSNIPEVFLEKKKYLQYLELFTISFSSADSWRDVSLFNNDRFRVFPGDHIINWKDDGYSKVFDLLTKRFPNPEEELPVLNNTILNSEVTKIDYSKNNTESPISINTFNGISYQADHVIVTVSLGVLKNQYETLFNPLLPEYKQKAIKGLGFGNIAKIYLLFDEPFWNLGNRRVLHLSFVWNEEQRKELENDSEKMWLLGMIGAITVHHRPKVLEIFVAGKYAKAMEALAEDKVFNHTVENLHRFLDKKYNVTTPIAFLRTQWFTNPHFRGAYSYRSVETHRQRIYADLLEEALGERNIVRTFLKDIILILNHHVQLCM</sequence>
<proteinExistence type="predicted"/>
<dbReference type="PANTHER" id="PTHR10742">
    <property type="entry name" value="FLAVIN MONOAMINE OXIDASE"/>
    <property type="match status" value="1"/>
</dbReference>
<dbReference type="RefSeq" id="XP_031787268.1">
    <property type="nucleotide sequence ID" value="XM_031931408.1"/>
</dbReference>
<reference evidence="3" key="1">
    <citation type="submission" date="2021-01" db="UniProtKB">
        <authorList>
            <consortium name="EnsemblMetazoa"/>
        </authorList>
    </citation>
    <scope>IDENTIFICATION</scope>
</reference>
<dbReference type="SMR" id="A0A7M7QIV6"/>
<feature type="chain" id="PRO_5029753860" description="Amine oxidase domain-containing protein" evidence="1">
    <location>
        <begin position="24"/>
        <end position="494"/>
    </location>
</feature>
<keyword evidence="1" id="KW-0732">Signal</keyword>
<protein>
    <recommendedName>
        <fullName evidence="2">Amine oxidase domain-containing protein</fullName>
    </recommendedName>
</protein>
<dbReference type="InterPro" id="IPR036188">
    <property type="entry name" value="FAD/NAD-bd_sf"/>
</dbReference>
<evidence type="ECO:0000256" key="1">
    <source>
        <dbReference type="SAM" id="SignalP"/>
    </source>
</evidence>
<dbReference type="PANTHER" id="PTHR10742:SF398">
    <property type="entry name" value="AMINE OXIDASE DOMAIN-CONTAINING PROTEIN-RELATED"/>
    <property type="match status" value="1"/>
</dbReference>
<evidence type="ECO:0000313" key="4">
    <source>
        <dbReference type="Proteomes" id="UP000002358"/>
    </source>
</evidence>
<dbReference type="GeneID" id="107980467"/>
<dbReference type="InterPro" id="IPR002937">
    <property type="entry name" value="Amino_oxidase"/>
</dbReference>
<evidence type="ECO:0000259" key="2">
    <source>
        <dbReference type="Pfam" id="PF01593"/>
    </source>
</evidence>
<dbReference type="GO" id="GO:0046592">
    <property type="term" value="F:polyamine oxidase activity"/>
    <property type="evidence" value="ECO:0007669"/>
    <property type="project" value="TreeGrafter"/>
</dbReference>
<dbReference type="EnsemblMetazoa" id="XM_031931408">
    <property type="protein sequence ID" value="XP_031787268"/>
    <property type="gene ID" value="LOC107980467"/>
</dbReference>
<evidence type="ECO:0000313" key="3">
    <source>
        <dbReference type="EnsemblMetazoa" id="XP_031787268"/>
    </source>
</evidence>
<dbReference type="SUPFAM" id="SSF51905">
    <property type="entry name" value="FAD/NAD(P)-binding domain"/>
    <property type="match status" value="1"/>
</dbReference>
<dbReference type="Proteomes" id="UP000002358">
    <property type="component" value="Chromosome 5"/>
</dbReference>
<feature type="signal peptide" evidence="1">
    <location>
        <begin position="1"/>
        <end position="23"/>
    </location>
</feature>
<name>A0A7M7QIV6_NASVI</name>
<dbReference type="FunCoup" id="A0A7M7QIV6">
    <property type="interactions" value="98"/>
</dbReference>
<dbReference type="AlphaFoldDB" id="A0A7M7QIV6"/>
<dbReference type="OrthoDB" id="5046242at2759"/>
<dbReference type="Gene3D" id="3.90.660.10">
    <property type="match status" value="1"/>
</dbReference>
<feature type="domain" description="Amine oxidase" evidence="2">
    <location>
        <begin position="94"/>
        <end position="459"/>
    </location>
</feature>